<dbReference type="SUPFAM" id="SSF53474">
    <property type="entry name" value="alpha/beta-Hydrolases"/>
    <property type="match status" value="1"/>
</dbReference>
<proteinExistence type="predicted"/>
<sequence>MTSPATTDTSPAAATSPAPRPAGSPATDRATGEPTVVLIHGAFANSFSFAPLQAALAAHGVRSAALDLPGHGFATTSPAAYQSPQDLEALASAPSAMAGISHADTVTHLAEAVAAIRAHGPVIALAHSRGGTALTLAANARPDLFAHLVYASAWAPVDLDAAAYNAEPEMAGVDNAVLASLLVGSPGELGALRCNFRAATGEQFAALKDLFAADRSADEFRTFLSLFQTDEGLDAGGSGDRAQAGTWGRIPRTFLRLGADRSIPPAMQDRLIAEGDALTPDNPYRVRTLDSSHLGWLIDPAEAAQAIADIVAEVRAG</sequence>
<dbReference type="Pfam" id="PF12697">
    <property type="entry name" value="Abhydrolase_6"/>
    <property type="match status" value="1"/>
</dbReference>
<protein>
    <submittedName>
        <fullName evidence="3">Alpha/beta hydrolase</fullName>
    </submittedName>
</protein>
<dbReference type="GO" id="GO:0016787">
    <property type="term" value="F:hydrolase activity"/>
    <property type="evidence" value="ECO:0007669"/>
    <property type="project" value="UniProtKB-KW"/>
</dbReference>
<feature type="compositionally biased region" description="Low complexity" evidence="1">
    <location>
        <begin position="1"/>
        <end position="27"/>
    </location>
</feature>
<name>A0ABP9U0N4_9MICO</name>
<keyword evidence="4" id="KW-1185">Reference proteome</keyword>
<keyword evidence="3" id="KW-0378">Hydrolase</keyword>
<feature type="region of interest" description="Disordered" evidence="1">
    <location>
        <begin position="1"/>
        <end position="30"/>
    </location>
</feature>
<dbReference type="InterPro" id="IPR052897">
    <property type="entry name" value="Sec-Metab_Biosynth_Hydrolase"/>
</dbReference>
<dbReference type="InterPro" id="IPR029058">
    <property type="entry name" value="AB_hydrolase_fold"/>
</dbReference>
<comment type="caution">
    <text evidence="3">The sequence shown here is derived from an EMBL/GenBank/DDBJ whole genome shotgun (WGS) entry which is preliminary data.</text>
</comment>
<gene>
    <name evidence="3" type="ORF">KACC15558_17570</name>
</gene>
<dbReference type="Gene3D" id="3.40.50.1820">
    <property type="entry name" value="alpha/beta hydrolase"/>
    <property type="match status" value="1"/>
</dbReference>
<organism evidence="3 4">
    <name type="scientific">Brevibacterium ammoniilyticum</name>
    <dbReference type="NCBI Taxonomy" id="1046555"/>
    <lineage>
        <taxon>Bacteria</taxon>
        <taxon>Bacillati</taxon>
        <taxon>Actinomycetota</taxon>
        <taxon>Actinomycetes</taxon>
        <taxon>Micrococcales</taxon>
        <taxon>Brevibacteriaceae</taxon>
        <taxon>Brevibacterium</taxon>
    </lineage>
</organism>
<evidence type="ECO:0000313" key="4">
    <source>
        <dbReference type="Proteomes" id="UP001498935"/>
    </source>
</evidence>
<accession>A0ABP9U0N4</accession>
<dbReference type="PANTHER" id="PTHR37017:SF11">
    <property type="entry name" value="ESTERASE_LIPASE_THIOESTERASE DOMAIN-CONTAINING PROTEIN"/>
    <property type="match status" value="1"/>
</dbReference>
<evidence type="ECO:0000259" key="2">
    <source>
        <dbReference type="Pfam" id="PF12697"/>
    </source>
</evidence>
<feature type="domain" description="AB hydrolase-1" evidence="2">
    <location>
        <begin position="36"/>
        <end position="305"/>
    </location>
</feature>
<dbReference type="Proteomes" id="UP001498935">
    <property type="component" value="Unassembled WGS sequence"/>
</dbReference>
<evidence type="ECO:0000256" key="1">
    <source>
        <dbReference type="SAM" id="MobiDB-lite"/>
    </source>
</evidence>
<dbReference type="PANTHER" id="PTHR37017">
    <property type="entry name" value="AB HYDROLASE-1 DOMAIN-CONTAINING PROTEIN-RELATED"/>
    <property type="match status" value="1"/>
</dbReference>
<dbReference type="EMBL" id="BAABNP010000006">
    <property type="protein sequence ID" value="GAA5340717.1"/>
    <property type="molecule type" value="Genomic_DNA"/>
</dbReference>
<dbReference type="RefSeq" id="WP_342037983.1">
    <property type="nucleotide sequence ID" value="NZ_BAABBK010000005.1"/>
</dbReference>
<evidence type="ECO:0000313" key="3">
    <source>
        <dbReference type="EMBL" id="GAA5340717.1"/>
    </source>
</evidence>
<reference evidence="3 4" key="1">
    <citation type="submission" date="2024-02" db="EMBL/GenBank/DDBJ databases">
        <title>Characterization of antibiotic resistant novel bacterial strains and their environmental applications.</title>
        <authorList>
            <person name="Manzoor S."/>
            <person name="Abbas S."/>
            <person name="Arshad M."/>
            <person name="Li W.J."/>
            <person name="Ahmed I."/>
        </authorList>
    </citation>
    <scope>NUCLEOTIDE SEQUENCE [LARGE SCALE GENOMIC DNA]</scope>
    <source>
        <strain evidence="3 4">KACC 15558</strain>
    </source>
</reference>
<dbReference type="InterPro" id="IPR000073">
    <property type="entry name" value="AB_hydrolase_1"/>
</dbReference>